<comment type="caution">
    <text evidence="1">The sequence shown here is derived from an EMBL/GenBank/DDBJ whole genome shotgun (WGS) entry which is preliminary data.</text>
</comment>
<organism evidence="1 2">
    <name type="scientific">Cichlidogyrus casuarinus</name>
    <dbReference type="NCBI Taxonomy" id="1844966"/>
    <lineage>
        <taxon>Eukaryota</taxon>
        <taxon>Metazoa</taxon>
        <taxon>Spiralia</taxon>
        <taxon>Lophotrochozoa</taxon>
        <taxon>Platyhelminthes</taxon>
        <taxon>Monogenea</taxon>
        <taxon>Monopisthocotylea</taxon>
        <taxon>Dactylogyridea</taxon>
        <taxon>Ancyrocephalidae</taxon>
        <taxon>Cichlidogyrus</taxon>
    </lineage>
</organism>
<name>A0ABD2PZJ8_9PLAT</name>
<reference evidence="1 2" key="1">
    <citation type="submission" date="2024-11" db="EMBL/GenBank/DDBJ databases">
        <title>Adaptive evolution of stress response genes in parasites aligns with host niche diversity.</title>
        <authorList>
            <person name="Hahn C."/>
            <person name="Resl P."/>
        </authorList>
    </citation>
    <scope>NUCLEOTIDE SEQUENCE [LARGE SCALE GENOMIC DNA]</scope>
    <source>
        <strain evidence="1">EGGRZ-B1_66</strain>
        <tissue evidence="1">Body</tissue>
    </source>
</reference>
<dbReference type="Proteomes" id="UP001626550">
    <property type="component" value="Unassembled WGS sequence"/>
</dbReference>
<gene>
    <name evidence="1" type="ORF">Ciccas_009523</name>
</gene>
<dbReference type="EMBL" id="JBJKFK010001968">
    <property type="protein sequence ID" value="KAL3311891.1"/>
    <property type="molecule type" value="Genomic_DNA"/>
</dbReference>
<protein>
    <submittedName>
        <fullName evidence="1">Uncharacterized protein</fullName>
    </submittedName>
</protein>
<keyword evidence="2" id="KW-1185">Reference proteome</keyword>
<proteinExistence type="predicted"/>
<sequence>MQNIPQTFSGAMPLATISTENALSPLSATSPARIHDSSLDKAIASALLHSNAQIAEEREEDKTQLNTLYALASSNFMKNNLGFTSFGKLSETLLITDLERANIVSVIEKVTIFILV</sequence>
<evidence type="ECO:0000313" key="1">
    <source>
        <dbReference type="EMBL" id="KAL3311891.1"/>
    </source>
</evidence>
<evidence type="ECO:0000313" key="2">
    <source>
        <dbReference type="Proteomes" id="UP001626550"/>
    </source>
</evidence>
<dbReference type="AlphaFoldDB" id="A0ABD2PZJ8"/>
<accession>A0ABD2PZJ8</accession>